<dbReference type="AlphaFoldDB" id="A0ABD3PBX6"/>
<name>A0ABD3PBX6_9STRA</name>
<dbReference type="Pfam" id="PF01894">
    <property type="entry name" value="YjbQ"/>
    <property type="match status" value="1"/>
</dbReference>
<evidence type="ECO:0000256" key="2">
    <source>
        <dbReference type="SAM" id="MobiDB-lite"/>
    </source>
</evidence>
<proteinExistence type="inferred from homology"/>
<comment type="caution">
    <text evidence="4">The sequence shown here is derived from an EMBL/GenBank/DDBJ whole genome shotgun (WGS) entry which is preliminary data.</text>
</comment>
<feature type="chain" id="PRO_5044769132" evidence="3">
    <location>
        <begin position="27"/>
        <end position="281"/>
    </location>
</feature>
<feature type="signal peptide" evidence="3">
    <location>
        <begin position="1"/>
        <end position="26"/>
    </location>
</feature>
<feature type="compositionally biased region" description="Polar residues" evidence="2">
    <location>
        <begin position="52"/>
        <end position="66"/>
    </location>
</feature>
<keyword evidence="3" id="KW-0732">Signal</keyword>
<evidence type="ECO:0000256" key="3">
    <source>
        <dbReference type="SAM" id="SignalP"/>
    </source>
</evidence>
<dbReference type="PANTHER" id="PTHR30615:SF8">
    <property type="entry name" value="UPF0047 PROTEIN C4A8.02C"/>
    <property type="match status" value="1"/>
</dbReference>
<protein>
    <submittedName>
        <fullName evidence="4">Uncharacterized protein</fullName>
    </submittedName>
</protein>
<reference evidence="4 5" key="1">
    <citation type="journal article" date="2020" name="G3 (Bethesda)">
        <title>Improved Reference Genome for Cyclotella cryptica CCMP332, a Model for Cell Wall Morphogenesis, Salinity Adaptation, and Lipid Production in Diatoms (Bacillariophyta).</title>
        <authorList>
            <person name="Roberts W.R."/>
            <person name="Downey K.M."/>
            <person name="Ruck E.C."/>
            <person name="Traller J.C."/>
            <person name="Alverson A.J."/>
        </authorList>
    </citation>
    <scope>NUCLEOTIDE SEQUENCE [LARGE SCALE GENOMIC DNA]</scope>
    <source>
        <strain evidence="4 5">CCMP332</strain>
    </source>
</reference>
<accession>A0ABD3PBX6</accession>
<organism evidence="4 5">
    <name type="scientific">Cyclotella cryptica</name>
    <dbReference type="NCBI Taxonomy" id="29204"/>
    <lineage>
        <taxon>Eukaryota</taxon>
        <taxon>Sar</taxon>
        <taxon>Stramenopiles</taxon>
        <taxon>Ochrophyta</taxon>
        <taxon>Bacillariophyta</taxon>
        <taxon>Coscinodiscophyceae</taxon>
        <taxon>Thalassiosirophycidae</taxon>
        <taxon>Stephanodiscales</taxon>
        <taxon>Stephanodiscaceae</taxon>
        <taxon>Cyclotella</taxon>
    </lineage>
</organism>
<feature type="region of interest" description="Disordered" evidence="2">
    <location>
        <begin position="38"/>
        <end position="66"/>
    </location>
</feature>
<dbReference type="SUPFAM" id="SSF111038">
    <property type="entry name" value="YjbQ-like"/>
    <property type="match status" value="1"/>
</dbReference>
<dbReference type="Gene3D" id="2.60.120.460">
    <property type="entry name" value="YjbQ-like"/>
    <property type="match status" value="1"/>
</dbReference>
<sequence length="281" mass="31188">MTTPRTTTGRRLSFLLFLLPATASLAFLSPSIYPLASATKHDSRDPTKPHTHGTNTALCSISDTENNPMAPPIPRWYQHEISITAPSRGCHLITSQVNNAIRNDLSTIKIGMANLFIQHTSASLTINENADPDVRRDMEVALNKIVPAQWTKDGTFRHTMEGEDDMPGHVKSSLMGPSLNIPIPKLEEKSIRHFFDRSLASLNTLSYHLTLTQILNSMCIVTQLGIEGFLFTIKKIPRTREHTTSNLECSKRTGAQHYGNLKPALSPVKCELTQAIMMDDS</sequence>
<dbReference type="InterPro" id="IPR001602">
    <property type="entry name" value="UPF0047_YjbQ-like"/>
</dbReference>
<comment type="similarity">
    <text evidence="1">Belongs to the UPF0047 family.</text>
</comment>
<evidence type="ECO:0000256" key="1">
    <source>
        <dbReference type="ARBA" id="ARBA00005534"/>
    </source>
</evidence>
<feature type="compositionally biased region" description="Basic and acidic residues" evidence="2">
    <location>
        <begin position="39"/>
        <end position="48"/>
    </location>
</feature>
<keyword evidence="5" id="KW-1185">Reference proteome</keyword>
<dbReference type="PANTHER" id="PTHR30615">
    <property type="entry name" value="UNCHARACTERIZED PROTEIN YJBQ-RELATED"/>
    <property type="match status" value="1"/>
</dbReference>
<dbReference type="NCBIfam" id="TIGR00149">
    <property type="entry name" value="TIGR00149_YjbQ"/>
    <property type="match status" value="1"/>
</dbReference>
<dbReference type="Proteomes" id="UP001516023">
    <property type="component" value="Unassembled WGS sequence"/>
</dbReference>
<dbReference type="EMBL" id="JABMIG020000212">
    <property type="protein sequence ID" value="KAL3785675.1"/>
    <property type="molecule type" value="Genomic_DNA"/>
</dbReference>
<gene>
    <name evidence="4" type="ORF">HJC23_001946</name>
</gene>
<evidence type="ECO:0000313" key="5">
    <source>
        <dbReference type="Proteomes" id="UP001516023"/>
    </source>
</evidence>
<dbReference type="InterPro" id="IPR035917">
    <property type="entry name" value="YjbQ-like_sf"/>
</dbReference>
<evidence type="ECO:0000313" key="4">
    <source>
        <dbReference type="EMBL" id="KAL3785675.1"/>
    </source>
</evidence>